<dbReference type="SUPFAM" id="SSF53756">
    <property type="entry name" value="UDP-Glycosyltransferase/glycogen phosphorylase"/>
    <property type="match status" value="1"/>
</dbReference>
<dbReference type="PANTHER" id="PTHR45919">
    <property type="entry name" value="GDP-MAN:MAN(3)GLCNAC(2)-PP-DOL ALPHA-1,2-MANNOSYLTRANSFERASE"/>
    <property type="match status" value="1"/>
</dbReference>
<dbReference type="AlphaFoldDB" id="A0A0G1SLF3"/>
<sequence length="341" mass="38444">MKRAAIYDPYLDTLGGGERYSAAVAQFLESRGYQVDFWWPTDFTRKIKDRFGVKLHSARFIPFPGNYQLSTMNYELIFWVSDGSIPVSFAKKTIIHMQIPAHWQGCGTLANRFKIRFYTVVCNSLFTKSVIDRVYGIDSHVVYPPVAVKLFKPLPKQNMIVGIGRLAHGLHSKRQDILIKAFSQLLPLLPDWRLVLAGGSKDRDLLKNYRDLVQKLPIKIISNPSLEKIRELLGSAKIFWSATGFGVSSAAHPERMEHFGITTVEAMAAGTVPLVTNSGGHLETVVPGQSGYLWNSINQLVKDTVSLSKDEQRLQRIAKQAQERSRLFSAQVFNSQFSKLI</sequence>
<dbReference type="GO" id="GO:0016020">
    <property type="term" value="C:membrane"/>
    <property type="evidence" value="ECO:0007669"/>
    <property type="project" value="TreeGrafter"/>
</dbReference>
<protein>
    <recommendedName>
        <fullName evidence="1">Glycosyl transferase family 1 domain-containing protein</fullName>
    </recommendedName>
</protein>
<dbReference type="InterPro" id="IPR038013">
    <property type="entry name" value="ALG11"/>
</dbReference>
<comment type="caution">
    <text evidence="2">The sequence shown here is derived from an EMBL/GenBank/DDBJ whole genome shotgun (WGS) entry which is preliminary data.</text>
</comment>
<dbReference type="Proteomes" id="UP000034565">
    <property type="component" value="Unassembled WGS sequence"/>
</dbReference>
<gene>
    <name evidence="2" type="ORF">UX92_C0002G0026</name>
</gene>
<name>A0A0G1SLF3_9BACT</name>
<evidence type="ECO:0000313" key="3">
    <source>
        <dbReference type="Proteomes" id="UP000034565"/>
    </source>
</evidence>
<dbReference type="PANTHER" id="PTHR45919:SF1">
    <property type="entry name" value="GDP-MAN:MAN(3)GLCNAC(2)-PP-DOL ALPHA-1,2-MANNOSYLTRANSFERASE"/>
    <property type="match status" value="1"/>
</dbReference>
<feature type="domain" description="Glycosyl transferase family 1" evidence="1">
    <location>
        <begin position="156"/>
        <end position="324"/>
    </location>
</feature>
<proteinExistence type="predicted"/>
<reference evidence="2 3" key="1">
    <citation type="journal article" date="2015" name="Nature">
        <title>rRNA introns, odd ribosomes, and small enigmatic genomes across a large radiation of phyla.</title>
        <authorList>
            <person name="Brown C.T."/>
            <person name="Hug L.A."/>
            <person name="Thomas B.C."/>
            <person name="Sharon I."/>
            <person name="Castelle C.J."/>
            <person name="Singh A."/>
            <person name="Wilkins M.J."/>
            <person name="Williams K.H."/>
            <person name="Banfield J.F."/>
        </authorList>
    </citation>
    <scope>NUCLEOTIDE SEQUENCE [LARGE SCALE GENOMIC DNA]</scope>
</reference>
<accession>A0A0G1SLF3</accession>
<dbReference type="Pfam" id="PF00534">
    <property type="entry name" value="Glycos_transf_1"/>
    <property type="match status" value="1"/>
</dbReference>
<organism evidence="2 3">
    <name type="scientific">Candidatus Amesbacteria bacterium GW2011_GWA1_47_20</name>
    <dbReference type="NCBI Taxonomy" id="1618354"/>
    <lineage>
        <taxon>Bacteria</taxon>
        <taxon>Candidatus Amesiibacteriota</taxon>
    </lineage>
</organism>
<dbReference type="InterPro" id="IPR001296">
    <property type="entry name" value="Glyco_trans_1"/>
</dbReference>
<dbReference type="CDD" id="cd03801">
    <property type="entry name" value="GT4_PimA-like"/>
    <property type="match status" value="1"/>
</dbReference>
<dbReference type="GO" id="GO:0006487">
    <property type="term" value="P:protein N-linked glycosylation"/>
    <property type="evidence" value="ECO:0007669"/>
    <property type="project" value="TreeGrafter"/>
</dbReference>
<dbReference type="Gene3D" id="3.40.50.2000">
    <property type="entry name" value="Glycogen Phosphorylase B"/>
    <property type="match status" value="1"/>
</dbReference>
<evidence type="ECO:0000259" key="1">
    <source>
        <dbReference type="Pfam" id="PF00534"/>
    </source>
</evidence>
<dbReference type="GO" id="GO:0004377">
    <property type="term" value="F:GDP-Man:Man(3)GlcNAc(2)-PP-Dol alpha-1,2-mannosyltransferase activity"/>
    <property type="evidence" value="ECO:0007669"/>
    <property type="project" value="InterPro"/>
</dbReference>
<dbReference type="EMBL" id="LCOA01000002">
    <property type="protein sequence ID" value="KKU70282.1"/>
    <property type="molecule type" value="Genomic_DNA"/>
</dbReference>
<evidence type="ECO:0000313" key="2">
    <source>
        <dbReference type="EMBL" id="KKU70282.1"/>
    </source>
</evidence>